<sequence length="99" mass="10695">MSSDGEISISYGPARQGIDDMMNANNEITAQMEDLETQVKNILPNWTGTTADTYRQCAQKISQALTHSTMVLANTAGATGQGVEDLQNRDKKLSNLFAG</sequence>
<dbReference type="SUPFAM" id="SSF140453">
    <property type="entry name" value="EsxAB dimer-like"/>
    <property type="match status" value="1"/>
</dbReference>
<protein>
    <submittedName>
        <fullName evidence="1">WXG100 family type VII secretion target</fullName>
    </submittedName>
</protein>
<accession>A0ABW5GRJ5</accession>
<name>A0ABW5GRJ5_9PSEU</name>
<dbReference type="RefSeq" id="WP_345400183.1">
    <property type="nucleotide sequence ID" value="NZ_BAABHG010000011.1"/>
</dbReference>
<dbReference type="InterPro" id="IPR010310">
    <property type="entry name" value="T7SS_ESAT-6-like"/>
</dbReference>
<dbReference type="EMBL" id="JBHUKU010000021">
    <property type="protein sequence ID" value="MFD2463434.1"/>
    <property type="molecule type" value="Genomic_DNA"/>
</dbReference>
<evidence type="ECO:0000313" key="2">
    <source>
        <dbReference type="Proteomes" id="UP001597419"/>
    </source>
</evidence>
<dbReference type="Proteomes" id="UP001597419">
    <property type="component" value="Unassembled WGS sequence"/>
</dbReference>
<reference evidence="2" key="1">
    <citation type="journal article" date="2019" name="Int. J. Syst. Evol. Microbiol.">
        <title>The Global Catalogue of Microorganisms (GCM) 10K type strain sequencing project: providing services to taxonomists for standard genome sequencing and annotation.</title>
        <authorList>
            <consortium name="The Broad Institute Genomics Platform"/>
            <consortium name="The Broad Institute Genome Sequencing Center for Infectious Disease"/>
            <person name="Wu L."/>
            <person name="Ma J."/>
        </authorList>
    </citation>
    <scope>NUCLEOTIDE SEQUENCE [LARGE SCALE GENOMIC DNA]</scope>
    <source>
        <strain evidence="2">CGMCC 4.7643</strain>
    </source>
</reference>
<dbReference type="InterPro" id="IPR036689">
    <property type="entry name" value="ESAT-6-like_sf"/>
</dbReference>
<dbReference type="Pfam" id="PF06013">
    <property type="entry name" value="WXG100"/>
    <property type="match status" value="1"/>
</dbReference>
<dbReference type="Gene3D" id="1.10.287.1060">
    <property type="entry name" value="ESAT-6-like"/>
    <property type="match status" value="1"/>
</dbReference>
<gene>
    <name evidence="1" type="ORF">ACFSYJ_32815</name>
</gene>
<proteinExistence type="predicted"/>
<keyword evidence="2" id="KW-1185">Reference proteome</keyword>
<organism evidence="1 2">
    <name type="scientific">Amycolatopsis samaneae</name>
    <dbReference type="NCBI Taxonomy" id="664691"/>
    <lineage>
        <taxon>Bacteria</taxon>
        <taxon>Bacillati</taxon>
        <taxon>Actinomycetota</taxon>
        <taxon>Actinomycetes</taxon>
        <taxon>Pseudonocardiales</taxon>
        <taxon>Pseudonocardiaceae</taxon>
        <taxon>Amycolatopsis</taxon>
    </lineage>
</organism>
<evidence type="ECO:0000313" key="1">
    <source>
        <dbReference type="EMBL" id="MFD2463434.1"/>
    </source>
</evidence>
<comment type="caution">
    <text evidence="1">The sequence shown here is derived from an EMBL/GenBank/DDBJ whole genome shotgun (WGS) entry which is preliminary data.</text>
</comment>